<evidence type="ECO:0000313" key="1">
    <source>
        <dbReference type="EMBL" id="MDT0552173.1"/>
    </source>
</evidence>
<accession>A0ABU2Y1U0</accession>
<dbReference type="Proteomes" id="UP001252186">
    <property type="component" value="Unassembled WGS sequence"/>
</dbReference>
<gene>
    <name evidence="1" type="ORF">RM519_02835</name>
</gene>
<dbReference type="RefSeq" id="WP_311592010.1">
    <property type="nucleotide sequence ID" value="NZ_JAVRHV010000001.1"/>
</dbReference>
<organism evidence="1 2">
    <name type="scientific">Urechidicola vernalis</name>
    <dbReference type="NCBI Taxonomy" id="3075600"/>
    <lineage>
        <taxon>Bacteria</taxon>
        <taxon>Pseudomonadati</taxon>
        <taxon>Bacteroidota</taxon>
        <taxon>Flavobacteriia</taxon>
        <taxon>Flavobacteriales</taxon>
        <taxon>Flavobacteriaceae</taxon>
        <taxon>Urechidicola</taxon>
    </lineage>
</organism>
<dbReference type="Gene3D" id="1.10.760.10">
    <property type="entry name" value="Cytochrome c-like domain"/>
    <property type="match status" value="1"/>
</dbReference>
<dbReference type="InterPro" id="IPR036909">
    <property type="entry name" value="Cyt_c-like_dom_sf"/>
</dbReference>
<proteinExistence type="predicted"/>
<reference evidence="1 2" key="1">
    <citation type="submission" date="2023-09" db="EMBL/GenBank/DDBJ databases">
        <authorList>
            <person name="Rey-Velasco X."/>
        </authorList>
    </citation>
    <scope>NUCLEOTIDE SEQUENCE [LARGE SCALE GENOMIC DNA]</scope>
    <source>
        <strain evidence="1 2">P050</strain>
    </source>
</reference>
<comment type="caution">
    <text evidence="1">The sequence shown here is derived from an EMBL/GenBank/DDBJ whole genome shotgun (WGS) entry which is preliminary data.</text>
</comment>
<keyword evidence="2" id="KW-1185">Reference proteome</keyword>
<sequence length="138" mass="15871">MKSLFSKIFGLFLFVTILIIVIYAIPVNDDKQKIDMVQTQLEEVKDGVHLPTGLKAEANYKLVVANCTGCHSAKLVTQNRMSKNQWKATIKWMQETQNLWDLGVNEDKIISYLVANYPYVETGRRANLATIDWYELEE</sequence>
<name>A0ABU2Y1U0_9FLAO</name>
<dbReference type="EMBL" id="JAVRHV010000001">
    <property type="protein sequence ID" value="MDT0552173.1"/>
    <property type="molecule type" value="Genomic_DNA"/>
</dbReference>
<evidence type="ECO:0000313" key="2">
    <source>
        <dbReference type="Proteomes" id="UP001252186"/>
    </source>
</evidence>
<protein>
    <submittedName>
        <fullName evidence="1">Monoheme cytochrome C</fullName>
    </submittedName>
</protein>
<dbReference type="SUPFAM" id="SSF46626">
    <property type="entry name" value="Cytochrome c"/>
    <property type="match status" value="1"/>
</dbReference>